<evidence type="ECO:0000313" key="4">
    <source>
        <dbReference type="EMBL" id="TCG11354.1"/>
    </source>
</evidence>
<organism evidence="4 5">
    <name type="scientific">Mycoplasma marinum</name>
    <dbReference type="NCBI Taxonomy" id="1937190"/>
    <lineage>
        <taxon>Bacteria</taxon>
        <taxon>Bacillati</taxon>
        <taxon>Mycoplasmatota</taxon>
        <taxon>Mollicutes</taxon>
        <taxon>Mycoplasmataceae</taxon>
        <taxon>Mycoplasma</taxon>
    </lineage>
</organism>
<dbReference type="OrthoDB" id="9810005at2"/>
<name>A0A4R0XLK0_9MOLU</name>
<dbReference type="GO" id="GO:0046872">
    <property type="term" value="F:metal ion binding"/>
    <property type="evidence" value="ECO:0007669"/>
    <property type="project" value="UniProtKB-KW"/>
</dbReference>
<feature type="binding site" evidence="3">
    <location>
        <position position="201"/>
    </location>
    <ligand>
        <name>a divalent metal cation</name>
        <dbReference type="ChEBI" id="CHEBI:60240"/>
        <label>1</label>
    </ligand>
</feature>
<dbReference type="CDD" id="cd01310">
    <property type="entry name" value="TatD_DNAse"/>
    <property type="match status" value="1"/>
</dbReference>
<dbReference type="Pfam" id="PF01026">
    <property type="entry name" value="TatD_DNase"/>
    <property type="match status" value="1"/>
</dbReference>
<dbReference type="EMBL" id="PSZO01000008">
    <property type="protein sequence ID" value="TCG11354.1"/>
    <property type="molecule type" value="Genomic_DNA"/>
</dbReference>
<proteinExistence type="predicted"/>
<dbReference type="InterPro" id="IPR015991">
    <property type="entry name" value="TatD/YcfH-like"/>
</dbReference>
<keyword evidence="1 3" id="KW-0479">Metal-binding</keyword>
<protein>
    <submittedName>
        <fullName evidence="4">Uncharacterized protein</fullName>
    </submittedName>
</protein>
<dbReference type="PANTHER" id="PTHR46124">
    <property type="entry name" value="D-AMINOACYL-TRNA DEACYLASE"/>
    <property type="match status" value="1"/>
</dbReference>
<dbReference type="FunFam" id="3.20.20.140:FF:000005">
    <property type="entry name" value="TatD family hydrolase"/>
    <property type="match status" value="1"/>
</dbReference>
<sequence>MKYIDTHMHVVPSEFDNYEEVIEAAFKNEVATMFVVGCERGTIPETLEIAKKYKGIYPIIGIHPNDATGPSDAKFIRENLTKEVVAIGEIGLDYHWEDNPSKEVQIKVLEEQLDLALEKRLPAIIHSRDAHEDTIKVLSKEKYRDLRIVMHSYAYGAEKLQEYLNIGCYISFSGIVTFKNAHDFKEAAKQVPANRVLSETDAPYLAPVPHRGKKNTPAFVKDTVKYLAELRGESLEELTESIATNVFDIFGIK</sequence>
<dbReference type="NCBIfam" id="TIGR00010">
    <property type="entry name" value="YchF/TatD family DNA exonuclease"/>
    <property type="match status" value="1"/>
</dbReference>
<feature type="binding site" evidence="3">
    <location>
        <position position="126"/>
    </location>
    <ligand>
        <name>a divalent metal cation</name>
        <dbReference type="ChEBI" id="CHEBI:60240"/>
        <label>2</label>
    </ligand>
</feature>
<keyword evidence="2" id="KW-0378">Hydrolase</keyword>
<dbReference type="InterPro" id="IPR001130">
    <property type="entry name" value="TatD-like"/>
</dbReference>
<gene>
    <name evidence="4" type="ORF">C4B24_02270</name>
</gene>
<dbReference type="GO" id="GO:0004536">
    <property type="term" value="F:DNA nuclease activity"/>
    <property type="evidence" value="ECO:0007669"/>
    <property type="project" value="InterPro"/>
</dbReference>
<feature type="binding site" evidence="3">
    <location>
        <position position="151"/>
    </location>
    <ligand>
        <name>a divalent metal cation</name>
        <dbReference type="ChEBI" id="CHEBI:60240"/>
        <label>2</label>
    </ligand>
</feature>
<feature type="binding site" evidence="3">
    <location>
        <position position="9"/>
    </location>
    <ligand>
        <name>a divalent metal cation</name>
        <dbReference type="ChEBI" id="CHEBI:60240"/>
        <label>1</label>
    </ligand>
</feature>
<dbReference type="GO" id="GO:0016788">
    <property type="term" value="F:hydrolase activity, acting on ester bonds"/>
    <property type="evidence" value="ECO:0007669"/>
    <property type="project" value="InterPro"/>
</dbReference>
<dbReference type="InterPro" id="IPR032466">
    <property type="entry name" value="Metal_Hydrolase"/>
</dbReference>
<dbReference type="Gene3D" id="3.20.20.140">
    <property type="entry name" value="Metal-dependent hydrolases"/>
    <property type="match status" value="1"/>
</dbReference>
<feature type="binding site" evidence="3">
    <location>
        <position position="89"/>
    </location>
    <ligand>
        <name>a divalent metal cation</name>
        <dbReference type="ChEBI" id="CHEBI:60240"/>
        <label>1</label>
    </ligand>
</feature>
<evidence type="ECO:0000256" key="3">
    <source>
        <dbReference type="PIRSR" id="PIRSR005902-1"/>
    </source>
</evidence>
<evidence type="ECO:0000256" key="2">
    <source>
        <dbReference type="ARBA" id="ARBA00022801"/>
    </source>
</evidence>
<dbReference type="PIRSF" id="PIRSF005902">
    <property type="entry name" value="DNase_TatD"/>
    <property type="match status" value="1"/>
</dbReference>
<comment type="caution">
    <text evidence="4">The sequence shown here is derived from an EMBL/GenBank/DDBJ whole genome shotgun (WGS) entry which is preliminary data.</text>
</comment>
<dbReference type="RefSeq" id="WP_131598930.1">
    <property type="nucleotide sequence ID" value="NZ_CBDBYK010000006.1"/>
</dbReference>
<dbReference type="AlphaFoldDB" id="A0A4R0XLK0"/>
<evidence type="ECO:0000256" key="1">
    <source>
        <dbReference type="ARBA" id="ARBA00022723"/>
    </source>
</evidence>
<dbReference type="GO" id="GO:0005829">
    <property type="term" value="C:cytosol"/>
    <property type="evidence" value="ECO:0007669"/>
    <property type="project" value="TreeGrafter"/>
</dbReference>
<dbReference type="Proteomes" id="UP000294192">
    <property type="component" value="Unassembled WGS sequence"/>
</dbReference>
<dbReference type="SUPFAM" id="SSF51556">
    <property type="entry name" value="Metallo-dependent hydrolases"/>
    <property type="match status" value="1"/>
</dbReference>
<feature type="binding site" evidence="3">
    <location>
        <position position="7"/>
    </location>
    <ligand>
        <name>a divalent metal cation</name>
        <dbReference type="ChEBI" id="CHEBI:60240"/>
        <label>1</label>
    </ligand>
</feature>
<keyword evidence="5" id="KW-1185">Reference proteome</keyword>
<evidence type="ECO:0000313" key="5">
    <source>
        <dbReference type="Proteomes" id="UP000294192"/>
    </source>
</evidence>
<reference evidence="4 5" key="1">
    <citation type="submission" date="2018-02" db="EMBL/GenBank/DDBJ databases">
        <title>Mycoplasma marinum and Mycoplasma todarodis sp. nov., moderately halophilic and psychrotolerant mycoplasmas isolated from cephalopods.</title>
        <authorList>
            <person name="Viver T."/>
        </authorList>
    </citation>
    <scope>NUCLEOTIDE SEQUENCE [LARGE SCALE GENOMIC DNA]</scope>
    <source>
        <strain evidence="4 5">PE</strain>
    </source>
</reference>
<accession>A0A4R0XLK0</accession>
<dbReference type="PANTHER" id="PTHR46124:SF2">
    <property type="entry name" value="D-AMINOACYL-TRNA DEACYLASE"/>
    <property type="match status" value="1"/>
</dbReference>